<sequence length="142" mass="16164">MGLLQSKASITIFFGCQLCDADLELLKLPYIMAEAVATGMQYSEQINSTYRLMERQWPHPQGTKGRQIMTTQTPFPKNINVVTIAEKTDCHNKGWEFPLHPLLEEYYNQHTVKAEKTNNDQAPNASQEAEFIILFGNNGTRN</sequence>
<reference evidence="1" key="1">
    <citation type="journal article" date="2022" name="Int. J. Mol. Sci.">
        <title>Draft Genome of Tanacetum Coccineum: Genomic Comparison of Closely Related Tanacetum-Family Plants.</title>
        <authorList>
            <person name="Yamashiro T."/>
            <person name="Shiraishi A."/>
            <person name="Nakayama K."/>
            <person name="Satake H."/>
        </authorList>
    </citation>
    <scope>NUCLEOTIDE SEQUENCE</scope>
</reference>
<keyword evidence="2" id="KW-1185">Reference proteome</keyword>
<gene>
    <name evidence="1" type="ORF">Tco_1066346</name>
</gene>
<reference evidence="1" key="2">
    <citation type="submission" date="2022-01" db="EMBL/GenBank/DDBJ databases">
        <authorList>
            <person name="Yamashiro T."/>
            <person name="Shiraishi A."/>
            <person name="Satake H."/>
            <person name="Nakayama K."/>
        </authorList>
    </citation>
    <scope>NUCLEOTIDE SEQUENCE</scope>
</reference>
<dbReference type="EMBL" id="BQNB010019375">
    <property type="protein sequence ID" value="GJT84629.1"/>
    <property type="molecule type" value="Genomic_DNA"/>
</dbReference>
<evidence type="ECO:0000313" key="1">
    <source>
        <dbReference type="EMBL" id="GJT84629.1"/>
    </source>
</evidence>
<organism evidence="1 2">
    <name type="scientific">Tanacetum coccineum</name>
    <dbReference type="NCBI Taxonomy" id="301880"/>
    <lineage>
        <taxon>Eukaryota</taxon>
        <taxon>Viridiplantae</taxon>
        <taxon>Streptophyta</taxon>
        <taxon>Embryophyta</taxon>
        <taxon>Tracheophyta</taxon>
        <taxon>Spermatophyta</taxon>
        <taxon>Magnoliopsida</taxon>
        <taxon>eudicotyledons</taxon>
        <taxon>Gunneridae</taxon>
        <taxon>Pentapetalae</taxon>
        <taxon>asterids</taxon>
        <taxon>campanulids</taxon>
        <taxon>Asterales</taxon>
        <taxon>Asteraceae</taxon>
        <taxon>Asteroideae</taxon>
        <taxon>Anthemideae</taxon>
        <taxon>Anthemidinae</taxon>
        <taxon>Tanacetum</taxon>
    </lineage>
</organism>
<name>A0ABQ5HB00_9ASTR</name>
<accession>A0ABQ5HB00</accession>
<proteinExistence type="predicted"/>
<dbReference type="Proteomes" id="UP001151760">
    <property type="component" value="Unassembled WGS sequence"/>
</dbReference>
<protein>
    <submittedName>
        <fullName evidence="1">Uncharacterized protein</fullName>
    </submittedName>
</protein>
<comment type="caution">
    <text evidence="1">The sequence shown here is derived from an EMBL/GenBank/DDBJ whole genome shotgun (WGS) entry which is preliminary data.</text>
</comment>
<evidence type="ECO:0000313" key="2">
    <source>
        <dbReference type="Proteomes" id="UP001151760"/>
    </source>
</evidence>